<name>X0YD19_9ZZZZ</name>
<gene>
    <name evidence="1" type="ORF">S01H1_80098</name>
</gene>
<proteinExistence type="predicted"/>
<organism evidence="1">
    <name type="scientific">marine sediment metagenome</name>
    <dbReference type="NCBI Taxonomy" id="412755"/>
    <lineage>
        <taxon>unclassified sequences</taxon>
        <taxon>metagenomes</taxon>
        <taxon>ecological metagenomes</taxon>
    </lineage>
</organism>
<dbReference type="AlphaFoldDB" id="X0YD19"/>
<protein>
    <submittedName>
        <fullName evidence="1">Uncharacterized protein</fullName>
    </submittedName>
</protein>
<sequence length="62" mass="6335">MADIFNSKEAVFFVGGNPNQTGTNVAAGVTKAAWGDINNPTLSLSDVMGASGAIRGGHWSPE</sequence>
<comment type="caution">
    <text evidence="1">The sequence shown here is derived from an EMBL/GenBank/DDBJ whole genome shotgun (WGS) entry which is preliminary data.</text>
</comment>
<accession>X0YD19</accession>
<feature type="non-terminal residue" evidence="1">
    <location>
        <position position="62"/>
    </location>
</feature>
<reference evidence="1" key="1">
    <citation type="journal article" date="2014" name="Front. Microbiol.">
        <title>High frequency of phylogenetically diverse reductive dehalogenase-homologous genes in deep subseafloor sedimentary metagenomes.</title>
        <authorList>
            <person name="Kawai M."/>
            <person name="Futagami T."/>
            <person name="Toyoda A."/>
            <person name="Takaki Y."/>
            <person name="Nishi S."/>
            <person name="Hori S."/>
            <person name="Arai W."/>
            <person name="Tsubouchi T."/>
            <person name="Morono Y."/>
            <person name="Uchiyama I."/>
            <person name="Ito T."/>
            <person name="Fujiyama A."/>
            <person name="Inagaki F."/>
            <person name="Takami H."/>
        </authorList>
    </citation>
    <scope>NUCLEOTIDE SEQUENCE</scope>
    <source>
        <strain evidence="1">Expedition CK06-06</strain>
    </source>
</reference>
<dbReference type="EMBL" id="BARS01054058">
    <property type="protein sequence ID" value="GAG45172.1"/>
    <property type="molecule type" value="Genomic_DNA"/>
</dbReference>
<evidence type="ECO:0000313" key="1">
    <source>
        <dbReference type="EMBL" id="GAG45172.1"/>
    </source>
</evidence>